<dbReference type="SUPFAM" id="SSF74650">
    <property type="entry name" value="Galactose mutarotase-like"/>
    <property type="match status" value="1"/>
</dbReference>
<keyword evidence="3" id="KW-0732">Signal</keyword>
<dbReference type="SMART" id="SM00872">
    <property type="entry name" value="Alpha-mann_mid"/>
    <property type="match status" value="1"/>
</dbReference>
<dbReference type="KEGG" id="sman:C12CBH8_16250"/>
<dbReference type="InterPro" id="IPR015341">
    <property type="entry name" value="Glyco_hydro_38_cen"/>
</dbReference>
<dbReference type="GO" id="GO:0006013">
    <property type="term" value="P:mannose metabolic process"/>
    <property type="evidence" value="ECO:0007669"/>
    <property type="project" value="InterPro"/>
</dbReference>
<evidence type="ECO:0000256" key="4">
    <source>
        <dbReference type="ARBA" id="ARBA00022801"/>
    </source>
</evidence>
<evidence type="ECO:0000313" key="7">
    <source>
        <dbReference type="EMBL" id="BCI60986.1"/>
    </source>
</evidence>
<dbReference type="InterPro" id="IPR027291">
    <property type="entry name" value="Glyco_hydro_38_N_sf"/>
</dbReference>
<evidence type="ECO:0000256" key="3">
    <source>
        <dbReference type="ARBA" id="ARBA00022729"/>
    </source>
</evidence>
<dbReference type="InterPro" id="IPR013780">
    <property type="entry name" value="Glyco_hydro_b"/>
</dbReference>
<dbReference type="SMART" id="SM00606">
    <property type="entry name" value="CBD_IV"/>
    <property type="match status" value="3"/>
</dbReference>
<dbReference type="InterPro" id="IPR028995">
    <property type="entry name" value="Glyco_hydro_57/38_cen_sf"/>
</dbReference>
<dbReference type="SUPFAM" id="SSF49785">
    <property type="entry name" value="Galactose-binding domain-like"/>
    <property type="match status" value="3"/>
</dbReference>
<evidence type="ECO:0000256" key="5">
    <source>
        <dbReference type="ARBA" id="ARBA00023295"/>
    </source>
</evidence>
<dbReference type="Gene3D" id="2.70.98.30">
    <property type="entry name" value="Golgi alpha-mannosidase II, domain 4"/>
    <property type="match status" value="1"/>
</dbReference>
<dbReference type="PANTHER" id="PTHR46017">
    <property type="entry name" value="ALPHA-MANNOSIDASE 2C1"/>
    <property type="match status" value="1"/>
</dbReference>
<dbReference type="Gene3D" id="1.20.1270.50">
    <property type="entry name" value="Glycoside hydrolase family 38, central domain"/>
    <property type="match status" value="1"/>
</dbReference>
<dbReference type="Pfam" id="PF07554">
    <property type="entry name" value="FIVAR"/>
    <property type="match status" value="3"/>
</dbReference>
<dbReference type="Pfam" id="PF09261">
    <property type="entry name" value="Alpha-mann_mid"/>
    <property type="match status" value="1"/>
</dbReference>
<dbReference type="Proteomes" id="UP000593890">
    <property type="component" value="Chromosome"/>
</dbReference>
<dbReference type="InterPro" id="IPR005084">
    <property type="entry name" value="CBM6"/>
</dbReference>
<dbReference type="Pfam" id="PF07748">
    <property type="entry name" value="Glyco_hydro_38C"/>
    <property type="match status" value="1"/>
</dbReference>
<evidence type="ECO:0000259" key="6">
    <source>
        <dbReference type="PROSITE" id="PS51175"/>
    </source>
</evidence>
<dbReference type="SUPFAM" id="SSF88713">
    <property type="entry name" value="Glycoside hydrolase/deacetylase"/>
    <property type="match status" value="1"/>
</dbReference>
<dbReference type="Pfam" id="PF01074">
    <property type="entry name" value="Glyco_hydro_38N"/>
    <property type="match status" value="1"/>
</dbReference>
<dbReference type="Gene3D" id="3.20.110.10">
    <property type="entry name" value="Glycoside hydrolase 38, N terminal domain"/>
    <property type="match status" value="1"/>
</dbReference>
<dbReference type="CDD" id="cd04084">
    <property type="entry name" value="CBM6_xylanase-like"/>
    <property type="match status" value="3"/>
</dbReference>
<gene>
    <name evidence="7" type="ORF">C12CBH8_16250</name>
</gene>
<dbReference type="GO" id="GO:0009313">
    <property type="term" value="P:oligosaccharide catabolic process"/>
    <property type="evidence" value="ECO:0007669"/>
    <property type="project" value="TreeGrafter"/>
</dbReference>
<dbReference type="InterPro" id="IPR000602">
    <property type="entry name" value="Glyco_hydro_38_N"/>
</dbReference>
<dbReference type="EMBL" id="AP023321">
    <property type="protein sequence ID" value="BCI60986.1"/>
    <property type="molecule type" value="Genomic_DNA"/>
</dbReference>
<organism evidence="7 8">
    <name type="scientific">Solibaculum mannosilyticum</name>
    <dbReference type="NCBI Taxonomy" id="2780922"/>
    <lineage>
        <taxon>Bacteria</taxon>
        <taxon>Bacillati</taxon>
        <taxon>Bacillota</taxon>
        <taxon>Clostridia</taxon>
        <taxon>Eubacteriales</taxon>
        <taxon>Oscillospiraceae</taxon>
        <taxon>Solibaculum</taxon>
    </lineage>
</organism>
<comment type="similarity">
    <text evidence="1">Belongs to the glycosyl hydrolase 38 family.</text>
</comment>
<dbReference type="Pfam" id="PF17677">
    <property type="entry name" value="Glyco_hydro38C2"/>
    <property type="match status" value="1"/>
</dbReference>
<evidence type="ECO:0000313" key="8">
    <source>
        <dbReference type="Proteomes" id="UP000593890"/>
    </source>
</evidence>
<keyword evidence="4" id="KW-0378">Hydrolase</keyword>
<keyword evidence="8" id="KW-1185">Reference proteome</keyword>
<feature type="domain" description="CBM6" evidence="6">
    <location>
        <begin position="1608"/>
        <end position="1736"/>
    </location>
</feature>
<dbReference type="Gene3D" id="1.20.1270.90">
    <property type="entry name" value="AF1782-like"/>
    <property type="match status" value="1"/>
</dbReference>
<name>A0A7I8D2H3_9FIRM</name>
<dbReference type="Gene3D" id="2.60.40.1180">
    <property type="entry name" value="Golgi alpha-mannosidase II"/>
    <property type="match status" value="1"/>
</dbReference>
<evidence type="ECO:0000256" key="1">
    <source>
        <dbReference type="ARBA" id="ARBA00009792"/>
    </source>
</evidence>
<dbReference type="InterPro" id="IPR011013">
    <property type="entry name" value="Gal_mutarotase_sf_dom"/>
</dbReference>
<dbReference type="Gene3D" id="1.20.1270.70">
    <property type="entry name" value="Designed single chain three-helix bundle"/>
    <property type="match status" value="1"/>
</dbReference>
<dbReference type="GO" id="GO:0004559">
    <property type="term" value="F:alpha-mannosidase activity"/>
    <property type="evidence" value="ECO:0007669"/>
    <property type="project" value="InterPro"/>
</dbReference>
<dbReference type="InterPro" id="IPR006584">
    <property type="entry name" value="Cellulose-bd_IV"/>
</dbReference>
<dbReference type="PROSITE" id="PS51175">
    <property type="entry name" value="CBM6"/>
    <property type="match status" value="3"/>
</dbReference>
<dbReference type="Gene3D" id="2.60.120.260">
    <property type="entry name" value="Galactose-binding domain-like"/>
    <property type="match status" value="3"/>
</dbReference>
<dbReference type="InterPro" id="IPR037094">
    <property type="entry name" value="Glyco_hydro_38_cen_sf"/>
</dbReference>
<dbReference type="GO" id="GO:0030246">
    <property type="term" value="F:carbohydrate binding"/>
    <property type="evidence" value="ECO:0007669"/>
    <property type="project" value="InterPro"/>
</dbReference>
<dbReference type="InterPro" id="IPR041147">
    <property type="entry name" value="GH38_C"/>
</dbReference>
<dbReference type="GO" id="GO:0046872">
    <property type="term" value="F:metal ion binding"/>
    <property type="evidence" value="ECO:0007669"/>
    <property type="project" value="UniProtKB-KW"/>
</dbReference>
<reference evidence="8" key="1">
    <citation type="submission" date="2020-07" db="EMBL/GenBank/DDBJ databases">
        <title>Complete genome sequencing of Clostridia bacterium strain 12CBH8.</title>
        <authorList>
            <person name="Sakamoto M."/>
            <person name="Murakami T."/>
            <person name="Mori H."/>
        </authorList>
    </citation>
    <scope>NUCLEOTIDE SEQUENCE [LARGE SCALE GENOMIC DNA]</scope>
    <source>
        <strain evidence="8">12CBH8</strain>
    </source>
</reference>
<feature type="domain" description="CBM6" evidence="6">
    <location>
        <begin position="1408"/>
        <end position="1534"/>
    </location>
</feature>
<protein>
    <recommendedName>
        <fullName evidence="6">CBM6 domain-containing protein</fullName>
    </recommendedName>
</protein>
<dbReference type="InterPro" id="IPR011682">
    <property type="entry name" value="Glyco_hydro_38_C"/>
</dbReference>
<dbReference type="InterPro" id="IPR008979">
    <property type="entry name" value="Galactose-bd-like_sf"/>
</dbReference>
<sequence length="2005" mass="218818">MDSGNWNFGGSGLENGDVNVPSPEALFRNFLYGNNYIEEKFGADKRSRDVYLPDCFGFGYALPSIAAHSNLLGFSTQKLSWGHSFENGLPFDIGNWYGPDGESIVANINLNGYVSEVGTVRGDSGLLSKLNQNKAYGYSAASRLFGVGDMGGASGWTTVSNVLGEQALNDSEKVKVIGATTDQLFREMTEEERSGLPSYDGEMVMREHGVGGYTSRAISKRWNRQNELMADNAERSLVASTWLGATEYPQEKLTEAWTRVIAHQFHDDIPGTSTGTVYNRSWNDYMLSIKQFAAEYENGVDGVASEMDTSVESGVPLVVNNPVAADRNDLVEATVTMPEDCASVRVYDADGNEVASQVLVKDGNQFDIVFMANVGSMGYRTYNVRPAATACDMESNLSVSENKLSNEKYDVTIDENGDISSIFDKELDKELLAEPIRLALFDDTEWEWPAWELKYEDYAKKMPKDTVKDEAMDISVVEDGPARVAIRVVRQHGSSTYDQVISLTSGGQIVAVDNVVDWDERATLLKAEFNLTSSNPTATYDLGLGAIERGNNTDRKAEVPLQKWADLSATDDSYGVSILNDCKYGMDKYDDDTLRLTLIHTPQYDMFHTGVRNYSGQHVQEVGENRFGFAVYGHEGNFGSGTQIEAEAFNQPMKAFQTVSHQGSLGDDYSFGSISNENVLVRAVKKAEKSDEIVIRVNEGTGEAASNVEVSLGEGIESAREIYASEEEIGPATVKDGKLVFDIGAHGVKSFAVTLKEPTEKADARQMTPVDLPYNIDAYSSNDNKMDGSINALNETYPSELVPDSVLSSGITYQMGSKEDGQNNAVAAKGQTITLPEGYNTLHLLAASTQGDKDVTFHVGDKDVTLNIGDYKENVGCWDQYDLGIKGYVKDQDPALIATHRHTAGVDNIAATTYMFAYDLDISGASTITLPDDDSIIIFAATAENDAAKTEAVSELYDHRERTDEAHGFAGTSGFEPVVDEMPSESWSENNKNIDDLSCIVTDEDAASGVQSLKVSGTDSKDSDSFVYYNVYKAAHMKVVPGTILTYQFKPLNELGRYVSMDLQFNEGSPLRDIEGAVDQDGVQMHPSKGRGTVGEWTTVTCDLYAAAGGKTITNVMAAYDHGSDTGEFSALIDHVFIGIPADRASLMSAMEEVQALDISVYSDDDVKELARLTSLAQDLLDDPEAYEGDISYVSQNLHSLLDTLVARDAFSNIEAEGFDSAFKSGDGVKNEGSNIGYLNDGDWVIYRNVDFGSNGAEAIELFYSGEVRDTTGTIQVRLDSASGPLLGTISTPGTAGWSNYTLTTAALDEKVTGVHDVCLLFDCSRNVDYFRFIEKVDKAPLTSLILQAEAVDRSNKTPASLQILDEATAEAQAIVENPNATAKEILDSVEKMRKALASLETIKPAFERMEAEHFDDATTEGDGVKDEGNNLGYTNNGDWVMYKNIDFADDCAVQVELFYSGEGTGEDSRVEVRADAVDGPLLATVATPPTGTWSDYRTATADLEHIPEGVKNIYFVFRGSKNNICNIDYFLFHQGEANDVLKKTVQRAENQDLNGKTPDSIEQLTQALAYAKQILDDEQSTSQDRIAANNRLNQAILSLEVIRDPFDRIEAEDYDDATTQGNGVAIQGDYIGYINDNDWVMYQNVDFRGKQAVRLEMRYAGEGTADDSRVEVRLDSVDGPLLTTISTPPTGTWSDWETLSVDLPASDIPDGMRDVYLVFHGSKESICNVDYFLFHGNDLKADLESVLNEAASYDAADYTEESYDSLNQAMESAKAIQENPDASNEQYIEAITAVQEAINSLVVKNYVLSASADKDVYEPNETITLTIQTTADRSRIALLNENGRYVSILGMKSTYHPADNTKTWTVKTSVASLGENRQLTIATVGASGKIVQSDTKVQFSIQAKPSGAKLISVSGAGTAKVNEPFTIEVETTANVEQIGIYNERGNGITKQSVETCVNGDVKTFTITLSVGSTGNRIFTIKAKDPATGRYLDDMALTLPITITK</sequence>
<accession>A0A7I8D2H3</accession>
<dbReference type="Pfam" id="PF03422">
    <property type="entry name" value="CBM_6"/>
    <property type="match status" value="3"/>
</dbReference>
<dbReference type="SUPFAM" id="SSF88688">
    <property type="entry name" value="Families 57/38 glycoside transferase middle domain"/>
    <property type="match status" value="1"/>
</dbReference>
<keyword evidence="5" id="KW-0326">Glycosidase</keyword>
<dbReference type="PANTHER" id="PTHR46017:SF1">
    <property type="entry name" value="ALPHA-MANNOSIDASE 2C1"/>
    <property type="match status" value="1"/>
</dbReference>
<dbReference type="InterPro" id="IPR011330">
    <property type="entry name" value="Glyco_hydro/deAcase_b/a-brl"/>
</dbReference>
<feature type="domain" description="CBM6" evidence="6">
    <location>
        <begin position="1212"/>
        <end position="1334"/>
    </location>
</feature>
<evidence type="ECO:0000256" key="2">
    <source>
        <dbReference type="ARBA" id="ARBA00022723"/>
    </source>
</evidence>
<proteinExistence type="inferred from homology"/>
<keyword evidence="2" id="KW-0479">Metal-binding</keyword>